<keyword evidence="5" id="KW-0812">Transmembrane</keyword>
<keyword evidence="8" id="KW-0626">Porin</keyword>
<protein>
    <submittedName>
        <fullName evidence="13">Porin</fullName>
    </submittedName>
</protein>
<keyword evidence="14" id="KW-1185">Reference proteome</keyword>
<evidence type="ECO:0000256" key="3">
    <source>
        <dbReference type="ARBA" id="ARBA00022448"/>
    </source>
</evidence>
<keyword evidence="7" id="KW-0406">Ion transport</keyword>
<dbReference type="PRINTS" id="PR00182">
    <property type="entry name" value="ECOLNEIPORIN"/>
</dbReference>
<reference evidence="13 14" key="1">
    <citation type="submission" date="2024-08" db="EMBL/GenBank/DDBJ databases">
        <authorList>
            <person name="Lu H."/>
        </authorList>
    </citation>
    <scope>NUCLEOTIDE SEQUENCE [LARGE SCALE GENOMIC DNA]</scope>
    <source>
        <strain evidence="13 14">DXS20W</strain>
    </source>
</reference>
<evidence type="ECO:0000256" key="4">
    <source>
        <dbReference type="ARBA" id="ARBA00022452"/>
    </source>
</evidence>
<evidence type="ECO:0000256" key="7">
    <source>
        <dbReference type="ARBA" id="ARBA00023065"/>
    </source>
</evidence>
<dbReference type="Gene3D" id="2.40.160.10">
    <property type="entry name" value="Porin"/>
    <property type="match status" value="1"/>
</dbReference>
<comment type="subunit">
    <text evidence="2">Homotrimer.</text>
</comment>
<keyword evidence="3" id="KW-0813">Transport</keyword>
<dbReference type="EMBL" id="JBIGHX010000009">
    <property type="protein sequence ID" value="MFG6464126.1"/>
    <property type="molecule type" value="Genomic_DNA"/>
</dbReference>
<keyword evidence="10" id="KW-0998">Cell outer membrane</keyword>
<keyword evidence="6 11" id="KW-0732">Signal</keyword>
<evidence type="ECO:0000256" key="1">
    <source>
        <dbReference type="ARBA" id="ARBA00004571"/>
    </source>
</evidence>
<proteinExistence type="predicted"/>
<dbReference type="InterPro" id="IPR033900">
    <property type="entry name" value="Gram_neg_porin_domain"/>
</dbReference>
<dbReference type="SUPFAM" id="SSF56935">
    <property type="entry name" value="Porins"/>
    <property type="match status" value="1"/>
</dbReference>
<keyword evidence="9" id="KW-0472">Membrane</keyword>
<evidence type="ECO:0000256" key="9">
    <source>
        <dbReference type="ARBA" id="ARBA00023136"/>
    </source>
</evidence>
<organism evidence="13 14">
    <name type="scientific">Pelomonas lactea</name>
    <dbReference type="NCBI Taxonomy" id="3299030"/>
    <lineage>
        <taxon>Bacteria</taxon>
        <taxon>Pseudomonadati</taxon>
        <taxon>Pseudomonadota</taxon>
        <taxon>Betaproteobacteria</taxon>
        <taxon>Burkholderiales</taxon>
        <taxon>Sphaerotilaceae</taxon>
        <taxon>Roseateles</taxon>
    </lineage>
</organism>
<evidence type="ECO:0000256" key="2">
    <source>
        <dbReference type="ARBA" id="ARBA00011233"/>
    </source>
</evidence>
<evidence type="ECO:0000256" key="10">
    <source>
        <dbReference type="ARBA" id="ARBA00023237"/>
    </source>
</evidence>
<evidence type="ECO:0000256" key="11">
    <source>
        <dbReference type="SAM" id="SignalP"/>
    </source>
</evidence>
<evidence type="ECO:0000256" key="6">
    <source>
        <dbReference type="ARBA" id="ARBA00022729"/>
    </source>
</evidence>
<dbReference type="InterPro" id="IPR002299">
    <property type="entry name" value="Porin_Neis"/>
</dbReference>
<evidence type="ECO:0000259" key="12">
    <source>
        <dbReference type="Pfam" id="PF13609"/>
    </source>
</evidence>
<dbReference type="InterPro" id="IPR001702">
    <property type="entry name" value="Porin_Gram-ve"/>
</dbReference>
<gene>
    <name evidence="13" type="ORF">ACG04Q_21330</name>
</gene>
<comment type="caution">
    <text evidence="13">The sequence shown here is derived from an EMBL/GenBank/DDBJ whole genome shotgun (WGS) entry which is preliminary data.</text>
</comment>
<feature type="chain" id="PRO_5045183948" evidence="11">
    <location>
        <begin position="21"/>
        <end position="318"/>
    </location>
</feature>
<sequence length="318" mass="34232">MKKIALVAALAAVTAAPAFAQSSVTLWGRINTTVESQKVGNQDRKVAVENNNSRLGFRGTEDLGGGLKASFNLEHGLQSDTGAASGGTQFWNRQANVELSGSFGTVRLGTWFPDSYFSTVDRVSNHNHDTGTSSDALFSSFAFGFRSNKVGYFSPNMDGFSFIASAHAGEGAAGDARAFDLSGNYEANGLHIGVTYAQADTVAKRKNYTVEADYAFGPFLLAGYYQREEISGARSRDIGRVSAMYTMGQSEFHFNIGGTKSGGDGTFKNAGASQWTLGYNYNLSKRTKLYGFYTQIDQKLSNKVGDFNSLAAGIRHNF</sequence>
<evidence type="ECO:0000313" key="14">
    <source>
        <dbReference type="Proteomes" id="UP001606302"/>
    </source>
</evidence>
<dbReference type="PANTHER" id="PTHR34501:SF9">
    <property type="entry name" value="MAJOR OUTER MEMBRANE PROTEIN P.IA"/>
    <property type="match status" value="1"/>
</dbReference>
<dbReference type="PANTHER" id="PTHR34501">
    <property type="entry name" value="PROTEIN YDDL-RELATED"/>
    <property type="match status" value="1"/>
</dbReference>
<feature type="domain" description="Porin" evidence="12">
    <location>
        <begin position="8"/>
        <end position="299"/>
    </location>
</feature>
<dbReference type="InterPro" id="IPR050298">
    <property type="entry name" value="Gram-neg_bact_OMP"/>
</dbReference>
<dbReference type="PRINTS" id="PR00184">
    <property type="entry name" value="NEISSPPORIN"/>
</dbReference>
<feature type="signal peptide" evidence="11">
    <location>
        <begin position="1"/>
        <end position="20"/>
    </location>
</feature>
<name>A0ABW7GQN1_9BURK</name>
<dbReference type="Pfam" id="PF13609">
    <property type="entry name" value="Porin_4"/>
    <property type="match status" value="1"/>
</dbReference>
<evidence type="ECO:0000313" key="13">
    <source>
        <dbReference type="EMBL" id="MFG6464126.1"/>
    </source>
</evidence>
<evidence type="ECO:0000256" key="5">
    <source>
        <dbReference type="ARBA" id="ARBA00022692"/>
    </source>
</evidence>
<dbReference type="Proteomes" id="UP001606302">
    <property type="component" value="Unassembled WGS sequence"/>
</dbReference>
<evidence type="ECO:0000256" key="8">
    <source>
        <dbReference type="ARBA" id="ARBA00023114"/>
    </source>
</evidence>
<dbReference type="RefSeq" id="WP_394513423.1">
    <property type="nucleotide sequence ID" value="NZ_JBIGHX010000009.1"/>
</dbReference>
<dbReference type="CDD" id="cd00342">
    <property type="entry name" value="gram_neg_porins"/>
    <property type="match status" value="1"/>
</dbReference>
<dbReference type="InterPro" id="IPR023614">
    <property type="entry name" value="Porin_dom_sf"/>
</dbReference>
<keyword evidence="4" id="KW-1134">Transmembrane beta strand</keyword>
<comment type="subcellular location">
    <subcellularLocation>
        <location evidence="1">Cell outer membrane</location>
        <topology evidence="1">Multi-pass membrane protein</topology>
    </subcellularLocation>
</comment>
<accession>A0ABW7GQN1</accession>